<dbReference type="InterPro" id="IPR036034">
    <property type="entry name" value="PDZ_sf"/>
</dbReference>
<reference evidence="2 3" key="1">
    <citation type="journal article" date="2018" name="Environ. Microbiol.">
        <title>Novel energy conservation strategies and behaviour of Pelotomaculum schinkii driving syntrophic propionate catabolism.</title>
        <authorList>
            <person name="Hidalgo-Ahumada C.A.P."/>
            <person name="Nobu M.K."/>
            <person name="Narihiro T."/>
            <person name="Tamaki H."/>
            <person name="Liu W.T."/>
            <person name="Kamagata Y."/>
            <person name="Stams A.J.M."/>
            <person name="Imachi H."/>
            <person name="Sousa D.Z."/>
        </authorList>
    </citation>
    <scope>NUCLEOTIDE SEQUENCE [LARGE SCALE GENOMIC DNA]</scope>
    <source>
        <strain evidence="2 3">MGP</strain>
    </source>
</reference>
<sequence length="446" mass="49171">MKNRGLEVCLVKPESIAAELGLEPGDRVLSINGETLHDLIDYRFWETEEKLSIDVKKAGGELWILDVEKDFDQCLGLEFSGGGFGRTRRCSNKCVFCFVDQMPVGLRKTLYVRDDDYRLSFWSGNFITLTNLKDNELRRIARQRLSPIYISVHTTNPALRREMLGSDKAALIMDQLGYLAEAGIEMHTQVVLCPGLNDGAELERTTSDLAGLWPSVSSLAVVPVGLTRYRQELFQLRGVASGEASDLVRWVGARQKQYTHDFGDPFIFASDEFYLLAGETVPPAVRYGSFPQLENGVGLTRLFLDEWAKVQKTLPPEIAAKKAAILTGSLAAQILSPVAERLNKISGLNVSLHTIENYFFGRQVTVAGLVTGRDILKQVAPGEAGDLLVIPSVMLKKEAPVFLDDISLAELASRLQVNTAAVAGPRQLVDVLTGSPERADVFIKNS</sequence>
<dbReference type="InterPro" id="IPR045375">
    <property type="entry name" value="Put_radical_SAM-like_N"/>
</dbReference>
<gene>
    <name evidence="2" type="ORF">Pmgp_01374</name>
</gene>
<dbReference type="InterPro" id="IPR001478">
    <property type="entry name" value="PDZ"/>
</dbReference>
<dbReference type="EMBL" id="QFFZ01000011">
    <property type="protein sequence ID" value="TEB11796.1"/>
    <property type="molecule type" value="Genomic_DNA"/>
</dbReference>
<organism evidence="2 3">
    <name type="scientific">Pelotomaculum propionicicum</name>
    <dbReference type="NCBI Taxonomy" id="258475"/>
    <lineage>
        <taxon>Bacteria</taxon>
        <taxon>Bacillati</taxon>
        <taxon>Bacillota</taxon>
        <taxon>Clostridia</taxon>
        <taxon>Eubacteriales</taxon>
        <taxon>Desulfotomaculaceae</taxon>
        <taxon>Pelotomaculum</taxon>
    </lineage>
</organism>
<dbReference type="SUPFAM" id="SSF102114">
    <property type="entry name" value="Radical SAM enzymes"/>
    <property type="match status" value="1"/>
</dbReference>
<dbReference type="OrthoDB" id="9774724at2"/>
<name>A0A4Y7RSR7_9FIRM</name>
<dbReference type="Pfam" id="PF17820">
    <property type="entry name" value="PDZ_6"/>
    <property type="match status" value="1"/>
</dbReference>
<feature type="domain" description="PDZ" evidence="1">
    <location>
        <begin position="1"/>
        <end position="39"/>
    </location>
</feature>
<evidence type="ECO:0000313" key="2">
    <source>
        <dbReference type="EMBL" id="TEB11796.1"/>
    </source>
</evidence>
<dbReference type="Pfam" id="PF19238">
    <property type="entry name" value="Radical_SAM_2"/>
    <property type="match status" value="1"/>
</dbReference>
<dbReference type="InterPro" id="IPR013785">
    <property type="entry name" value="Aldolase_TIM"/>
</dbReference>
<accession>A0A4Y7RSR7</accession>
<dbReference type="SUPFAM" id="SSF50156">
    <property type="entry name" value="PDZ domain-like"/>
    <property type="match status" value="1"/>
</dbReference>
<proteinExistence type="predicted"/>
<dbReference type="Gene3D" id="2.30.42.10">
    <property type="match status" value="1"/>
</dbReference>
<evidence type="ECO:0000313" key="3">
    <source>
        <dbReference type="Proteomes" id="UP000297597"/>
    </source>
</evidence>
<dbReference type="Pfam" id="PF04459">
    <property type="entry name" value="DUF512"/>
    <property type="match status" value="1"/>
</dbReference>
<evidence type="ECO:0000259" key="1">
    <source>
        <dbReference type="PROSITE" id="PS50106"/>
    </source>
</evidence>
<dbReference type="AlphaFoldDB" id="A0A4Y7RSR7"/>
<dbReference type="InterPro" id="IPR007549">
    <property type="entry name" value="DUF512"/>
</dbReference>
<dbReference type="Gene3D" id="3.20.20.70">
    <property type="entry name" value="Aldolase class I"/>
    <property type="match status" value="1"/>
</dbReference>
<dbReference type="InterPro" id="IPR041489">
    <property type="entry name" value="PDZ_6"/>
</dbReference>
<keyword evidence="3" id="KW-1185">Reference proteome</keyword>
<protein>
    <recommendedName>
        <fullName evidence="1">PDZ domain-containing protein</fullName>
    </recommendedName>
</protein>
<dbReference type="InterPro" id="IPR058240">
    <property type="entry name" value="rSAM_sf"/>
</dbReference>
<dbReference type="Proteomes" id="UP000297597">
    <property type="component" value="Unassembled WGS sequence"/>
</dbReference>
<comment type="caution">
    <text evidence="2">The sequence shown here is derived from an EMBL/GenBank/DDBJ whole genome shotgun (WGS) entry which is preliminary data.</text>
</comment>
<dbReference type="PROSITE" id="PS50106">
    <property type="entry name" value="PDZ"/>
    <property type="match status" value="1"/>
</dbReference>